<proteinExistence type="predicted"/>
<dbReference type="AlphaFoldDB" id="A0A3L6SYU1"/>
<organism evidence="1 2">
    <name type="scientific">Panicum miliaceum</name>
    <name type="common">Proso millet</name>
    <name type="synonym">Broomcorn millet</name>
    <dbReference type="NCBI Taxonomy" id="4540"/>
    <lineage>
        <taxon>Eukaryota</taxon>
        <taxon>Viridiplantae</taxon>
        <taxon>Streptophyta</taxon>
        <taxon>Embryophyta</taxon>
        <taxon>Tracheophyta</taxon>
        <taxon>Spermatophyta</taxon>
        <taxon>Magnoliopsida</taxon>
        <taxon>Liliopsida</taxon>
        <taxon>Poales</taxon>
        <taxon>Poaceae</taxon>
        <taxon>PACMAD clade</taxon>
        <taxon>Panicoideae</taxon>
        <taxon>Panicodae</taxon>
        <taxon>Paniceae</taxon>
        <taxon>Panicinae</taxon>
        <taxon>Panicum</taxon>
        <taxon>Panicum sect. Panicum</taxon>
    </lineage>
</organism>
<name>A0A3L6SYU1_PANMI</name>
<keyword evidence="2" id="KW-1185">Reference proteome</keyword>
<dbReference type="OrthoDB" id="688776at2759"/>
<reference evidence="2" key="1">
    <citation type="journal article" date="2019" name="Nat. Commun.">
        <title>The genome of broomcorn millet.</title>
        <authorList>
            <person name="Zou C."/>
            <person name="Miki D."/>
            <person name="Li D."/>
            <person name="Tang Q."/>
            <person name="Xiao L."/>
            <person name="Rajput S."/>
            <person name="Deng P."/>
            <person name="Jia W."/>
            <person name="Huang R."/>
            <person name="Zhang M."/>
            <person name="Sun Y."/>
            <person name="Hu J."/>
            <person name="Fu X."/>
            <person name="Schnable P.S."/>
            <person name="Li F."/>
            <person name="Zhang H."/>
            <person name="Feng B."/>
            <person name="Zhu X."/>
            <person name="Liu R."/>
            <person name="Schnable J.C."/>
            <person name="Zhu J.-K."/>
            <person name="Zhang H."/>
        </authorList>
    </citation>
    <scope>NUCLEOTIDE SEQUENCE [LARGE SCALE GENOMIC DNA]</scope>
</reference>
<dbReference type="Proteomes" id="UP000275267">
    <property type="component" value="Unassembled WGS sequence"/>
</dbReference>
<evidence type="ECO:0000313" key="1">
    <source>
        <dbReference type="EMBL" id="RLN29642.1"/>
    </source>
</evidence>
<dbReference type="EMBL" id="PQIB02000003">
    <property type="protein sequence ID" value="RLN29642.1"/>
    <property type="molecule type" value="Genomic_DNA"/>
</dbReference>
<gene>
    <name evidence="1" type="ORF">C2845_PM05G16410</name>
</gene>
<comment type="caution">
    <text evidence="1">The sequence shown here is derived from an EMBL/GenBank/DDBJ whole genome shotgun (WGS) entry which is preliminary data.</text>
</comment>
<evidence type="ECO:0000313" key="2">
    <source>
        <dbReference type="Proteomes" id="UP000275267"/>
    </source>
</evidence>
<protein>
    <submittedName>
        <fullName evidence="1">Uncharacterized protein</fullName>
    </submittedName>
</protein>
<sequence length="116" mass="13241">MSARIQSASAIAQRAGRTRNSHWPLPHLRDIEIRDCRLLDSHVRLLQLLVASAPILERMTVTLATNVFEDSEEEEDFDIPCFRGCWSPCVWECSELGFVRPTKYEWAPNVQRGDGA</sequence>
<accession>A0A3L6SYU1</accession>